<keyword evidence="1" id="KW-1133">Transmembrane helix</keyword>
<evidence type="ECO:0000256" key="1">
    <source>
        <dbReference type="SAM" id="Phobius"/>
    </source>
</evidence>
<proteinExistence type="predicted"/>
<dbReference type="AlphaFoldDB" id="G5Q540"/>
<organism evidence="2 3">
    <name type="scientific">Salmonella enterica subsp. enterica serovar Montevideo str. S5-403</name>
    <dbReference type="NCBI Taxonomy" id="913242"/>
    <lineage>
        <taxon>Bacteria</taxon>
        <taxon>Pseudomonadati</taxon>
        <taxon>Pseudomonadota</taxon>
        <taxon>Gammaproteobacteria</taxon>
        <taxon>Enterobacterales</taxon>
        <taxon>Enterobacteriaceae</taxon>
        <taxon>Salmonella</taxon>
    </lineage>
</organism>
<reference evidence="2 3" key="1">
    <citation type="journal article" date="2011" name="BMC Genomics">
        <title>Genome sequencing reveals diversification of virulence factor content and possible host adaptation in distinct subpopulations of Salmonella enterica.</title>
        <authorList>
            <person name="den Bakker H.C."/>
            <person name="Moreno Switt A.I."/>
            <person name="Govoni G."/>
            <person name="Cummings C.A."/>
            <person name="Ranieri M.L."/>
            <person name="Degoricija L."/>
            <person name="Hoelzer K."/>
            <person name="Rodriguez-Rivera L.D."/>
            <person name="Brown S."/>
            <person name="Bolchacova E."/>
            <person name="Furtado M.R."/>
            <person name="Wiedmann M."/>
        </authorList>
    </citation>
    <scope>NUCLEOTIDE SEQUENCE [LARGE SCALE GENOMIC DNA]</scope>
    <source>
        <strain evidence="2 3">S5-403</strain>
    </source>
</reference>
<sequence>MSLSRLLIKDFRNIENADLALSPGFNFLVGANPGFNFLVGRRQR</sequence>
<keyword evidence="1" id="KW-0812">Transmembrane</keyword>
<name>G5Q540_SALMO</name>
<dbReference type="PATRIC" id="fig|913242.3.peg.2796"/>
<dbReference type="EMBL" id="AFCS01000760">
    <property type="protein sequence ID" value="EHC77363.1"/>
    <property type="molecule type" value="Genomic_DNA"/>
</dbReference>
<keyword evidence="1" id="KW-0472">Membrane</keyword>
<comment type="caution">
    <text evidence="2">The sequence shown here is derived from an EMBL/GenBank/DDBJ whole genome shotgun (WGS) entry which is preliminary data.</text>
</comment>
<gene>
    <name evidence="2" type="ORF">LTSEMON_3239</name>
</gene>
<dbReference type="Proteomes" id="UP000003221">
    <property type="component" value="Unassembled WGS sequence"/>
</dbReference>
<dbReference type="Gene3D" id="3.40.50.300">
    <property type="entry name" value="P-loop containing nucleotide triphosphate hydrolases"/>
    <property type="match status" value="1"/>
</dbReference>
<dbReference type="InterPro" id="IPR027417">
    <property type="entry name" value="P-loop_NTPase"/>
</dbReference>
<evidence type="ECO:0000313" key="3">
    <source>
        <dbReference type="Proteomes" id="UP000003221"/>
    </source>
</evidence>
<evidence type="ECO:0000313" key="2">
    <source>
        <dbReference type="EMBL" id="EHC77363.1"/>
    </source>
</evidence>
<feature type="transmembrane region" description="Helical" evidence="1">
    <location>
        <begin position="20"/>
        <end position="39"/>
    </location>
</feature>
<accession>G5Q540</accession>
<protein>
    <submittedName>
        <fullName evidence="2">Uncharacterized protein</fullName>
    </submittedName>
</protein>